<organism evidence="1 2">
    <name type="scientific">Bacillus seohaeanensis</name>
    <dbReference type="NCBI Taxonomy" id="284580"/>
    <lineage>
        <taxon>Bacteria</taxon>
        <taxon>Bacillati</taxon>
        <taxon>Bacillota</taxon>
        <taxon>Bacilli</taxon>
        <taxon>Bacillales</taxon>
        <taxon>Bacillaceae</taxon>
        <taxon>Bacillus</taxon>
    </lineage>
</organism>
<protein>
    <submittedName>
        <fullName evidence="1">Uncharacterized protein</fullName>
    </submittedName>
</protein>
<dbReference type="Proteomes" id="UP001597506">
    <property type="component" value="Unassembled WGS sequence"/>
</dbReference>
<gene>
    <name evidence="1" type="ORF">ACFSUL_04715</name>
</gene>
<dbReference type="EMBL" id="JBHUMF010000011">
    <property type="protein sequence ID" value="MFD2680048.1"/>
    <property type="molecule type" value="Genomic_DNA"/>
</dbReference>
<evidence type="ECO:0000313" key="2">
    <source>
        <dbReference type="Proteomes" id="UP001597506"/>
    </source>
</evidence>
<keyword evidence="2" id="KW-1185">Reference proteome</keyword>
<name>A0ABW5RMZ0_9BACI</name>
<evidence type="ECO:0000313" key="1">
    <source>
        <dbReference type="EMBL" id="MFD2680048.1"/>
    </source>
</evidence>
<accession>A0ABW5RMZ0</accession>
<proteinExistence type="predicted"/>
<sequence>MDVKALSKKANKYKKWLENSVLINPFSYEVNGVDYYIVIYKRNSNVKGYSVISEGFYSSKDAIKAFETLVLYTVFANNFFEGEETKMKLSPDYFFEIADKINHFLQSSTEKNKFLLKGKNTLIELGDILKDLQKYIRDYSNHYDEHILKTNRIDEREYESILETLSHLNRLQYLQGKVFLDSFEDLKGMEREMKKQKIDQQLSRDQQIVLKELLNGTKETKQSIKALDIEKKIAHLPVEEQIKILVEEFKKAGRNNLDRHKRNLRYPKL</sequence>
<dbReference type="RefSeq" id="WP_377933167.1">
    <property type="nucleotide sequence ID" value="NZ_JBHUMF010000011.1"/>
</dbReference>
<comment type="caution">
    <text evidence="1">The sequence shown here is derived from an EMBL/GenBank/DDBJ whole genome shotgun (WGS) entry which is preliminary data.</text>
</comment>
<reference evidence="2" key="1">
    <citation type="journal article" date="2019" name="Int. J. Syst. Evol. Microbiol.">
        <title>The Global Catalogue of Microorganisms (GCM) 10K type strain sequencing project: providing services to taxonomists for standard genome sequencing and annotation.</title>
        <authorList>
            <consortium name="The Broad Institute Genomics Platform"/>
            <consortium name="The Broad Institute Genome Sequencing Center for Infectious Disease"/>
            <person name="Wu L."/>
            <person name="Ma J."/>
        </authorList>
    </citation>
    <scope>NUCLEOTIDE SEQUENCE [LARGE SCALE GENOMIC DNA]</scope>
    <source>
        <strain evidence="2">KCTC 3913</strain>
    </source>
</reference>